<protein>
    <recommendedName>
        <fullName evidence="3">HMA domain-containing protein</fullName>
    </recommendedName>
</protein>
<gene>
    <name evidence="1" type="ORF">KC678_01210</name>
</gene>
<evidence type="ECO:0000313" key="1">
    <source>
        <dbReference type="EMBL" id="MCA9380861.1"/>
    </source>
</evidence>
<evidence type="ECO:0000313" key="2">
    <source>
        <dbReference type="Proteomes" id="UP000775877"/>
    </source>
</evidence>
<proteinExistence type="predicted"/>
<reference evidence="1" key="1">
    <citation type="submission" date="2020-04" db="EMBL/GenBank/DDBJ databases">
        <authorList>
            <person name="Zhang T."/>
        </authorList>
    </citation>
    <scope>NUCLEOTIDE SEQUENCE</scope>
    <source>
        <strain evidence="1">HKST-UBA13</strain>
    </source>
</reference>
<dbReference type="Proteomes" id="UP000775877">
    <property type="component" value="Unassembled WGS sequence"/>
</dbReference>
<dbReference type="EMBL" id="JAGQLJ010000022">
    <property type="protein sequence ID" value="MCA9380861.1"/>
    <property type="molecule type" value="Genomic_DNA"/>
</dbReference>
<name>A0A955I9N6_9BACT</name>
<evidence type="ECO:0008006" key="3">
    <source>
        <dbReference type="Google" id="ProtNLM"/>
    </source>
</evidence>
<organism evidence="1 2">
    <name type="scientific">Candidatus Dojkabacteria bacterium</name>
    <dbReference type="NCBI Taxonomy" id="2099670"/>
    <lineage>
        <taxon>Bacteria</taxon>
        <taxon>Candidatus Dojkabacteria</taxon>
    </lineage>
</organism>
<comment type="caution">
    <text evidence="1">The sequence shown here is derived from an EMBL/GenBank/DDBJ whole genome shotgun (WGS) entry which is preliminary data.</text>
</comment>
<accession>A0A955I9N6</accession>
<reference evidence="1" key="2">
    <citation type="journal article" date="2021" name="Microbiome">
        <title>Successional dynamics and alternative stable states in a saline activated sludge microbial community over 9 years.</title>
        <authorList>
            <person name="Wang Y."/>
            <person name="Ye J."/>
            <person name="Ju F."/>
            <person name="Liu L."/>
            <person name="Boyd J.A."/>
            <person name="Deng Y."/>
            <person name="Parks D.H."/>
            <person name="Jiang X."/>
            <person name="Yin X."/>
            <person name="Woodcroft B.J."/>
            <person name="Tyson G.W."/>
            <person name="Hugenholtz P."/>
            <person name="Polz M.F."/>
            <person name="Zhang T."/>
        </authorList>
    </citation>
    <scope>NUCLEOTIDE SEQUENCE</scope>
    <source>
        <strain evidence="1">HKST-UBA13</strain>
    </source>
</reference>
<sequence>MHCNACVMLIQMELEENGFEENVESINLLEDNKGEVTVANISDEDETKIISLINNLDNYEVI</sequence>
<dbReference type="AlphaFoldDB" id="A0A955I9N6"/>